<reference evidence="3" key="2">
    <citation type="journal article" date="2014" name="BMC Genomics">
        <title>A genomic perspective to assessing quality of mass-reared SIT flies used in Mediterranean fruit fly (Ceratitis capitata) eradication in California.</title>
        <authorList>
            <person name="Calla B."/>
            <person name="Hall B."/>
            <person name="Hou S."/>
            <person name="Geib S.M."/>
        </authorList>
    </citation>
    <scope>NUCLEOTIDE SEQUENCE</scope>
</reference>
<feature type="compositionally biased region" description="Low complexity" evidence="1">
    <location>
        <begin position="113"/>
        <end position="125"/>
    </location>
</feature>
<feature type="compositionally biased region" description="Low complexity" evidence="1">
    <location>
        <begin position="188"/>
        <end position="200"/>
    </location>
</feature>
<protein>
    <submittedName>
        <fullName evidence="2">(Mediterranean fruit fly) hypothetical protein</fullName>
    </submittedName>
</protein>
<evidence type="ECO:0000313" key="2">
    <source>
        <dbReference type="EMBL" id="CAD7003370.1"/>
    </source>
</evidence>
<evidence type="ECO:0000256" key="1">
    <source>
        <dbReference type="SAM" id="MobiDB-lite"/>
    </source>
</evidence>
<dbReference type="AlphaFoldDB" id="W8BYA4"/>
<feature type="region of interest" description="Disordered" evidence="1">
    <location>
        <begin position="1"/>
        <end position="40"/>
    </location>
</feature>
<evidence type="ECO:0000313" key="3">
    <source>
        <dbReference type="EMBL" id="JAB94239.1"/>
    </source>
</evidence>
<proteinExistence type="evidence at transcript level"/>
<feature type="region of interest" description="Disordered" evidence="1">
    <location>
        <begin position="83"/>
        <end position="203"/>
    </location>
</feature>
<dbReference type="Proteomes" id="UP000606786">
    <property type="component" value="Unassembled WGS sequence"/>
</dbReference>
<feature type="compositionally biased region" description="Polar residues" evidence="1">
    <location>
        <begin position="176"/>
        <end position="187"/>
    </location>
</feature>
<feature type="compositionally biased region" description="Polar residues" evidence="1">
    <location>
        <begin position="1"/>
        <end position="19"/>
    </location>
</feature>
<name>W8BYA4_CERCA</name>
<evidence type="ECO:0000313" key="4">
    <source>
        <dbReference type="Proteomes" id="UP000606786"/>
    </source>
</evidence>
<dbReference type="EMBL" id="GAMC01012316">
    <property type="protein sequence ID" value="JAB94239.1"/>
    <property type="molecule type" value="mRNA"/>
</dbReference>
<gene>
    <name evidence="2" type="ORF">CCAP1982_LOCUS11829</name>
</gene>
<feature type="compositionally biased region" description="Polar residues" evidence="1">
    <location>
        <begin position="83"/>
        <end position="104"/>
    </location>
</feature>
<accession>W8BYA4</accession>
<dbReference type="KEGG" id="ccat:101452167"/>
<feature type="compositionally biased region" description="Polar residues" evidence="1">
    <location>
        <begin position="227"/>
        <end position="237"/>
    </location>
</feature>
<organism evidence="3">
    <name type="scientific">Ceratitis capitata</name>
    <name type="common">Mediterranean fruit fly</name>
    <name type="synonym">Tephritis capitata</name>
    <dbReference type="NCBI Taxonomy" id="7213"/>
    <lineage>
        <taxon>Eukaryota</taxon>
        <taxon>Metazoa</taxon>
        <taxon>Ecdysozoa</taxon>
        <taxon>Arthropoda</taxon>
        <taxon>Hexapoda</taxon>
        <taxon>Insecta</taxon>
        <taxon>Pterygota</taxon>
        <taxon>Neoptera</taxon>
        <taxon>Endopterygota</taxon>
        <taxon>Diptera</taxon>
        <taxon>Brachycera</taxon>
        <taxon>Muscomorpha</taxon>
        <taxon>Tephritoidea</taxon>
        <taxon>Tephritidae</taxon>
        <taxon>Ceratitis</taxon>
        <taxon>Ceratitis</taxon>
    </lineage>
</organism>
<sequence length="250" mass="27849">MEARRSNVQTLHKPQSSKMQVVKTASEVSLTPSQAAEQAKINARKNPLDALSRLSLRQQGVEKRSGLQDVDDEYFKKNMFSRSNLNKHSGLNDSYEQYGHTNSMAHGDASHMQAQQYQAKQQFTQNPNQSHPTSQAVQPHQHATDIAPQQQVPIPQPQKPSSPVQSKNQSYKESHLSQPMPTTEPRNQQSHQQQHLTHSSAAPVAEPELCTTCPNCQTTIYLVRGNDTNNEPPQGYTSIHHDTTGSTNAN</sequence>
<dbReference type="EMBL" id="GAMC01012314">
    <property type="protein sequence ID" value="JAB94241.1"/>
    <property type="molecule type" value="mRNA"/>
</dbReference>
<reference evidence="2" key="3">
    <citation type="submission" date="2020-11" db="EMBL/GenBank/DDBJ databases">
        <authorList>
            <person name="Whitehead M."/>
        </authorList>
    </citation>
    <scope>NUCLEOTIDE SEQUENCE</scope>
    <source>
        <strain evidence="2">EGII</strain>
    </source>
</reference>
<dbReference type="EMBL" id="CAJHJT010000034">
    <property type="protein sequence ID" value="CAD7003370.1"/>
    <property type="molecule type" value="Genomic_DNA"/>
</dbReference>
<feature type="compositionally biased region" description="Polar residues" evidence="1">
    <location>
        <begin position="26"/>
        <end position="36"/>
    </location>
</feature>
<feature type="region of interest" description="Disordered" evidence="1">
    <location>
        <begin position="227"/>
        <end position="250"/>
    </location>
</feature>
<keyword evidence="4" id="KW-1185">Reference proteome</keyword>
<feature type="compositionally biased region" description="Polar residues" evidence="1">
    <location>
        <begin position="126"/>
        <end position="138"/>
    </location>
</feature>
<reference evidence="3" key="1">
    <citation type="submission" date="2013-07" db="EMBL/GenBank/DDBJ databases">
        <authorList>
            <person name="Geib S."/>
        </authorList>
    </citation>
    <scope>NUCLEOTIDE SEQUENCE</scope>
</reference>
<dbReference type="OrthoDB" id="7871734at2759"/>